<dbReference type="PANTHER" id="PTHR47396:SF1">
    <property type="entry name" value="ATP-DEPENDENT HELICASE IRC3-RELATED"/>
    <property type="match status" value="1"/>
</dbReference>
<evidence type="ECO:0000259" key="1">
    <source>
        <dbReference type="PROSITE" id="PS51192"/>
    </source>
</evidence>
<evidence type="ECO:0000259" key="2">
    <source>
        <dbReference type="PROSITE" id="PS51194"/>
    </source>
</evidence>
<dbReference type="Proteomes" id="UP000294752">
    <property type="component" value="Unassembled WGS sequence"/>
</dbReference>
<dbReference type="OrthoDB" id="9802848at2"/>
<dbReference type="EMBL" id="SNZV01000005">
    <property type="protein sequence ID" value="TDS12980.1"/>
    <property type="molecule type" value="Genomic_DNA"/>
</dbReference>
<dbReference type="AlphaFoldDB" id="A0A4R7CXG8"/>
<dbReference type="Pfam" id="PF00271">
    <property type="entry name" value="Helicase_C"/>
    <property type="match status" value="1"/>
</dbReference>
<accession>A0A4R7CXG8</accession>
<dbReference type="InterPro" id="IPR014001">
    <property type="entry name" value="Helicase_ATP-bd"/>
</dbReference>
<dbReference type="SUPFAM" id="SSF52540">
    <property type="entry name" value="P-loop containing nucleoside triphosphate hydrolases"/>
    <property type="match status" value="1"/>
</dbReference>
<keyword evidence="4" id="KW-1185">Reference proteome</keyword>
<dbReference type="PROSITE" id="PS51192">
    <property type="entry name" value="HELICASE_ATP_BIND_1"/>
    <property type="match status" value="1"/>
</dbReference>
<dbReference type="PROSITE" id="PS51194">
    <property type="entry name" value="HELICASE_CTER"/>
    <property type="match status" value="1"/>
</dbReference>
<dbReference type="RefSeq" id="WP_133640493.1">
    <property type="nucleotide sequence ID" value="NZ_SNZV01000005.1"/>
</dbReference>
<feature type="domain" description="Helicase ATP-binding" evidence="1">
    <location>
        <begin position="22"/>
        <end position="174"/>
    </location>
</feature>
<name>A0A4R7CXG8_9SPHI</name>
<dbReference type="InterPro" id="IPR050742">
    <property type="entry name" value="Helicase_Restrict-Modif_Enz"/>
</dbReference>
<dbReference type="GO" id="GO:0004386">
    <property type="term" value="F:helicase activity"/>
    <property type="evidence" value="ECO:0007669"/>
    <property type="project" value="UniProtKB-KW"/>
</dbReference>
<evidence type="ECO:0000313" key="4">
    <source>
        <dbReference type="Proteomes" id="UP000294752"/>
    </source>
</evidence>
<dbReference type="GO" id="GO:0005524">
    <property type="term" value="F:ATP binding"/>
    <property type="evidence" value="ECO:0007669"/>
    <property type="project" value="InterPro"/>
</dbReference>
<keyword evidence="3" id="KW-0547">Nucleotide-binding</keyword>
<keyword evidence="3" id="KW-0067">ATP-binding</keyword>
<dbReference type="InterPro" id="IPR001650">
    <property type="entry name" value="Helicase_C-like"/>
</dbReference>
<dbReference type="InterPro" id="IPR006935">
    <property type="entry name" value="Helicase/UvrB_N"/>
</dbReference>
<dbReference type="SMART" id="SM00487">
    <property type="entry name" value="DEXDc"/>
    <property type="match status" value="1"/>
</dbReference>
<dbReference type="GO" id="GO:0003677">
    <property type="term" value="F:DNA binding"/>
    <property type="evidence" value="ECO:0007669"/>
    <property type="project" value="InterPro"/>
</dbReference>
<sequence>MQKQKPYYYQQHDIDLLFEKMTGCEGRDCRMLYQLPTGGGKTVIFSAIAHKYITAYDKKVLILTHRAELCKQTSKALRFSTVDNKVIDSSVKRIARKETISCYVAMVETLKRRIRDGLFDTSDIGLVIVDEAHHNSFRKLLSRFENAAIIGVTATPLSSDVNLPLRNFYTEIVIGQSISKLIDEGFLARPVVREYDVELNTLRTGNTGDFTIGTSDALYGSDAMINLLLETYRAHAQKKKTVIFNSGIITSKKIAERFQTAGYAIKHLDNKTAAGERAEILRWFKKTKGAILTSVSILTVGFDEPTIQTVILNRATTSITLYHQMIGRGARRLPNKKTFQIIDLGNNTERFGAWDKAIDWQEVFTHPERYVGQIKESVSDIRQISPELRAQFPASLEVTFDIFSAYKETLEKGEKVKNVIRDSIRQHAKMCTENAQTITEAIALTDLLDKEIDLRVKDYVKCLGNVTRAYSKWLTADYKERLKKIITRYMYGQRTLPTAV</sequence>
<dbReference type="SMART" id="SM00490">
    <property type="entry name" value="HELICc"/>
    <property type="match status" value="1"/>
</dbReference>
<dbReference type="GO" id="GO:0005829">
    <property type="term" value="C:cytosol"/>
    <property type="evidence" value="ECO:0007669"/>
    <property type="project" value="TreeGrafter"/>
</dbReference>
<protein>
    <submittedName>
        <fullName evidence="3">Superfamily II DNA or RNA helicase</fullName>
    </submittedName>
</protein>
<reference evidence="3 4" key="1">
    <citation type="submission" date="2019-03" db="EMBL/GenBank/DDBJ databases">
        <title>Genomic Encyclopedia of Type Strains, Phase III (KMG-III): the genomes of soil and plant-associated and newly described type strains.</title>
        <authorList>
            <person name="Whitman W."/>
        </authorList>
    </citation>
    <scope>NUCLEOTIDE SEQUENCE [LARGE SCALE GENOMIC DNA]</scope>
    <source>
        <strain evidence="3 4">CGMCC 1.12801</strain>
    </source>
</reference>
<proteinExistence type="predicted"/>
<comment type="caution">
    <text evidence="3">The sequence shown here is derived from an EMBL/GenBank/DDBJ whole genome shotgun (WGS) entry which is preliminary data.</text>
</comment>
<dbReference type="Pfam" id="PF04851">
    <property type="entry name" value="ResIII"/>
    <property type="match status" value="1"/>
</dbReference>
<dbReference type="InterPro" id="IPR027417">
    <property type="entry name" value="P-loop_NTPase"/>
</dbReference>
<evidence type="ECO:0000313" key="3">
    <source>
        <dbReference type="EMBL" id="TDS12980.1"/>
    </source>
</evidence>
<organism evidence="3 4">
    <name type="scientific">Sphingobacterium paludis</name>
    <dbReference type="NCBI Taxonomy" id="1476465"/>
    <lineage>
        <taxon>Bacteria</taxon>
        <taxon>Pseudomonadati</taxon>
        <taxon>Bacteroidota</taxon>
        <taxon>Sphingobacteriia</taxon>
        <taxon>Sphingobacteriales</taxon>
        <taxon>Sphingobacteriaceae</taxon>
        <taxon>Sphingobacterium</taxon>
    </lineage>
</organism>
<keyword evidence="3" id="KW-0347">Helicase</keyword>
<gene>
    <name evidence="3" type="ORF">B0I21_105111</name>
</gene>
<dbReference type="Gene3D" id="3.40.50.300">
    <property type="entry name" value="P-loop containing nucleotide triphosphate hydrolases"/>
    <property type="match status" value="2"/>
</dbReference>
<keyword evidence="3" id="KW-0378">Hydrolase</keyword>
<feature type="domain" description="Helicase C-terminal" evidence="2">
    <location>
        <begin position="227"/>
        <end position="382"/>
    </location>
</feature>
<dbReference type="GO" id="GO:0016787">
    <property type="term" value="F:hydrolase activity"/>
    <property type="evidence" value="ECO:0007669"/>
    <property type="project" value="InterPro"/>
</dbReference>
<dbReference type="PANTHER" id="PTHR47396">
    <property type="entry name" value="TYPE I RESTRICTION ENZYME ECOKI R PROTEIN"/>
    <property type="match status" value="1"/>
</dbReference>